<reference evidence="2 3" key="1">
    <citation type="journal article" date="2020" name="Nature">
        <title>Six reference-quality genomes reveal evolution of bat adaptations.</title>
        <authorList>
            <person name="Jebb D."/>
            <person name="Huang Z."/>
            <person name="Pippel M."/>
            <person name="Hughes G.M."/>
            <person name="Lavrichenko K."/>
            <person name="Devanna P."/>
            <person name="Winkler S."/>
            <person name="Jermiin L.S."/>
            <person name="Skirmuntt E.C."/>
            <person name="Katzourakis A."/>
            <person name="Burkitt-Gray L."/>
            <person name="Ray D.A."/>
            <person name="Sullivan K.A.M."/>
            <person name="Roscito J.G."/>
            <person name="Kirilenko B.M."/>
            <person name="Davalos L.M."/>
            <person name="Corthals A.P."/>
            <person name="Power M.L."/>
            <person name="Jones G."/>
            <person name="Ransome R.D."/>
            <person name="Dechmann D.K.N."/>
            <person name="Locatelli A.G."/>
            <person name="Puechmaille S.J."/>
            <person name="Fedrigo O."/>
            <person name="Jarvis E.D."/>
            <person name="Hiller M."/>
            <person name="Vernes S.C."/>
            <person name="Myers E.W."/>
            <person name="Teeling E.C."/>
        </authorList>
    </citation>
    <scope>NUCLEOTIDE SEQUENCE [LARGE SCALE GENOMIC DNA]</scope>
    <source>
        <strain evidence="2">MMyoMyo1</strain>
        <tissue evidence="2">Flight muscle</tissue>
    </source>
</reference>
<feature type="compositionally biased region" description="Basic residues" evidence="1">
    <location>
        <begin position="1"/>
        <end position="11"/>
    </location>
</feature>
<dbReference type="Proteomes" id="UP000527355">
    <property type="component" value="Unassembled WGS sequence"/>
</dbReference>
<protein>
    <submittedName>
        <fullName evidence="2">Family with sequence similarity 13 member C</fullName>
    </submittedName>
</protein>
<dbReference type="AlphaFoldDB" id="A0A7J7TT21"/>
<comment type="caution">
    <text evidence="2">The sequence shown here is derived from an EMBL/GenBank/DDBJ whole genome shotgun (WGS) entry which is preliminary data.</text>
</comment>
<name>A0A7J7TT21_MYOMY</name>
<proteinExistence type="predicted"/>
<evidence type="ECO:0000256" key="1">
    <source>
        <dbReference type="SAM" id="MobiDB-lite"/>
    </source>
</evidence>
<feature type="region of interest" description="Disordered" evidence="1">
    <location>
        <begin position="1"/>
        <end position="54"/>
    </location>
</feature>
<evidence type="ECO:0000313" key="2">
    <source>
        <dbReference type="EMBL" id="KAF6303753.1"/>
    </source>
</evidence>
<dbReference type="EMBL" id="JABWUV010000015">
    <property type="protein sequence ID" value="KAF6303753.1"/>
    <property type="molecule type" value="Genomic_DNA"/>
</dbReference>
<evidence type="ECO:0000313" key="3">
    <source>
        <dbReference type="Proteomes" id="UP000527355"/>
    </source>
</evidence>
<keyword evidence="3" id="KW-1185">Reference proteome</keyword>
<dbReference type="VEuPathDB" id="HostDB:GeneID_118670026"/>
<gene>
    <name evidence="2" type="ORF">mMyoMyo1_004801</name>
</gene>
<organism evidence="2 3">
    <name type="scientific">Myotis myotis</name>
    <name type="common">Greater mouse-eared bat</name>
    <name type="synonym">Vespertilio myotis</name>
    <dbReference type="NCBI Taxonomy" id="51298"/>
    <lineage>
        <taxon>Eukaryota</taxon>
        <taxon>Metazoa</taxon>
        <taxon>Chordata</taxon>
        <taxon>Craniata</taxon>
        <taxon>Vertebrata</taxon>
        <taxon>Euteleostomi</taxon>
        <taxon>Mammalia</taxon>
        <taxon>Eutheria</taxon>
        <taxon>Laurasiatheria</taxon>
        <taxon>Chiroptera</taxon>
        <taxon>Yangochiroptera</taxon>
        <taxon>Vespertilionidae</taxon>
        <taxon>Myotis</taxon>
    </lineage>
</organism>
<feature type="compositionally biased region" description="Basic and acidic residues" evidence="1">
    <location>
        <begin position="16"/>
        <end position="29"/>
    </location>
</feature>
<sequence>MGNFKSRKPKSIFKAENGRSHGESQETEHAAPSPSECRGRAGTPAHESPQNHTFRGQETVWLQPRWALWCLGFPCAWDSFLYACHPRSRI</sequence>
<accession>A0A7J7TT21</accession>